<organism evidence="2 3">
    <name type="scientific">Magallana gigas</name>
    <name type="common">Pacific oyster</name>
    <name type="synonym">Crassostrea gigas</name>
    <dbReference type="NCBI Taxonomy" id="29159"/>
    <lineage>
        <taxon>Eukaryota</taxon>
        <taxon>Metazoa</taxon>
        <taxon>Spiralia</taxon>
        <taxon>Lophotrochozoa</taxon>
        <taxon>Mollusca</taxon>
        <taxon>Bivalvia</taxon>
        <taxon>Autobranchia</taxon>
        <taxon>Pteriomorphia</taxon>
        <taxon>Ostreida</taxon>
        <taxon>Ostreoidea</taxon>
        <taxon>Ostreidae</taxon>
        <taxon>Magallana</taxon>
    </lineage>
</organism>
<dbReference type="Gene3D" id="2.60.120.40">
    <property type="match status" value="1"/>
</dbReference>
<evidence type="ECO:0000313" key="3">
    <source>
        <dbReference type="Proteomes" id="UP000005408"/>
    </source>
</evidence>
<dbReference type="EnsemblMetazoa" id="G29078.1">
    <property type="protein sequence ID" value="G29078.1:cds"/>
    <property type="gene ID" value="G29078"/>
</dbReference>
<protein>
    <recommendedName>
        <fullName evidence="1">C1q domain-containing protein</fullName>
    </recommendedName>
</protein>
<sequence>MTNMKNEETVIFDDVSLNEGKAYDRTTGIFTAPSDGFFSFTWATLTKGGQYFITEIVHNGQRMAYNHNDGRGVILALQMELQGGDKLFTKTSYHILETVFRFHR</sequence>
<feature type="domain" description="C1q" evidence="1">
    <location>
        <begin position="1"/>
        <end position="104"/>
    </location>
</feature>
<dbReference type="Pfam" id="PF00386">
    <property type="entry name" value="C1q"/>
    <property type="match status" value="1"/>
</dbReference>
<evidence type="ECO:0000313" key="2">
    <source>
        <dbReference type="EnsemblMetazoa" id="G29078.1:cds"/>
    </source>
</evidence>
<proteinExistence type="predicted"/>
<dbReference type="AlphaFoldDB" id="A0A8W8LTT0"/>
<dbReference type="InterPro" id="IPR001073">
    <property type="entry name" value="C1q_dom"/>
</dbReference>
<evidence type="ECO:0000259" key="1">
    <source>
        <dbReference type="PROSITE" id="PS50871"/>
    </source>
</evidence>
<dbReference type="PROSITE" id="PS50871">
    <property type="entry name" value="C1Q"/>
    <property type="match status" value="1"/>
</dbReference>
<dbReference type="Proteomes" id="UP000005408">
    <property type="component" value="Unassembled WGS sequence"/>
</dbReference>
<keyword evidence="3" id="KW-1185">Reference proteome</keyword>
<dbReference type="SUPFAM" id="SSF49842">
    <property type="entry name" value="TNF-like"/>
    <property type="match status" value="1"/>
</dbReference>
<reference evidence="2" key="1">
    <citation type="submission" date="2022-08" db="UniProtKB">
        <authorList>
            <consortium name="EnsemblMetazoa"/>
        </authorList>
    </citation>
    <scope>IDENTIFICATION</scope>
    <source>
        <strain evidence="2">05x7-T-G4-1.051#20</strain>
    </source>
</reference>
<name>A0A8W8LTT0_MAGGI</name>
<dbReference type="InterPro" id="IPR008983">
    <property type="entry name" value="Tumour_necrosis_fac-like_dom"/>
</dbReference>
<accession>A0A8W8LTT0</accession>